<dbReference type="RefSeq" id="WP_343905122.1">
    <property type="nucleotide sequence ID" value="NZ_BAAAJE010000001.1"/>
</dbReference>
<name>A0ABN1UA89_9ACTN</name>
<reference evidence="1 2" key="1">
    <citation type="journal article" date="2019" name="Int. J. Syst. Evol. Microbiol.">
        <title>The Global Catalogue of Microorganisms (GCM) 10K type strain sequencing project: providing services to taxonomists for standard genome sequencing and annotation.</title>
        <authorList>
            <consortium name="The Broad Institute Genomics Platform"/>
            <consortium name="The Broad Institute Genome Sequencing Center for Infectious Disease"/>
            <person name="Wu L."/>
            <person name="Ma J."/>
        </authorList>
    </citation>
    <scope>NUCLEOTIDE SEQUENCE [LARGE SCALE GENOMIC DNA]</scope>
    <source>
        <strain evidence="1 2">JCM 11813</strain>
    </source>
</reference>
<organism evidence="1 2">
    <name type="scientific">Nocardioides aquiterrae</name>
    <dbReference type="NCBI Taxonomy" id="203799"/>
    <lineage>
        <taxon>Bacteria</taxon>
        <taxon>Bacillati</taxon>
        <taxon>Actinomycetota</taxon>
        <taxon>Actinomycetes</taxon>
        <taxon>Propionibacteriales</taxon>
        <taxon>Nocardioidaceae</taxon>
        <taxon>Nocardioides</taxon>
    </lineage>
</organism>
<accession>A0ABN1UA89</accession>
<keyword evidence="2" id="KW-1185">Reference proteome</keyword>
<dbReference type="EMBL" id="BAAAJE010000001">
    <property type="protein sequence ID" value="GAA1127263.1"/>
    <property type="molecule type" value="Genomic_DNA"/>
</dbReference>
<dbReference type="Proteomes" id="UP001499979">
    <property type="component" value="Unassembled WGS sequence"/>
</dbReference>
<evidence type="ECO:0000313" key="1">
    <source>
        <dbReference type="EMBL" id="GAA1127263.1"/>
    </source>
</evidence>
<protein>
    <submittedName>
        <fullName evidence="1">Uncharacterized protein</fullName>
    </submittedName>
</protein>
<comment type="caution">
    <text evidence="1">The sequence shown here is derived from an EMBL/GenBank/DDBJ whole genome shotgun (WGS) entry which is preliminary data.</text>
</comment>
<proteinExistence type="predicted"/>
<sequence>MNNVDHETVDCRCRFAQLAPGHHRRLVSLEAHPLTSLVELIEMAATWGEIEYGETEPVIPPSEWIEFAEAHVWSDGDRVFDAFVALASLPPRARPLATVTPLRRATDEAEPALASV</sequence>
<evidence type="ECO:0000313" key="2">
    <source>
        <dbReference type="Proteomes" id="UP001499979"/>
    </source>
</evidence>
<gene>
    <name evidence="1" type="ORF">GCM10009606_03650</name>
</gene>